<organism evidence="2 3">
    <name type="scientific">Gigaspora margarita</name>
    <dbReference type="NCBI Taxonomy" id="4874"/>
    <lineage>
        <taxon>Eukaryota</taxon>
        <taxon>Fungi</taxon>
        <taxon>Fungi incertae sedis</taxon>
        <taxon>Mucoromycota</taxon>
        <taxon>Glomeromycotina</taxon>
        <taxon>Glomeromycetes</taxon>
        <taxon>Diversisporales</taxon>
        <taxon>Gigasporaceae</taxon>
        <taxon>Gigaspora</taxon>
    </lineage>
</organism>
<name>A0ABN7UWG3_GIGMA</name>
<accession>A0ABN7UWG3</accession>
<reference evidence="2 3" key="1">
    <citation type="submission" date="2021-06" db="EMBL/GenBank/DDBJ databases">
        <authorList>
            <person name="Kallberg Y."/>
            <person name="Tangrot J."/>
            <person name="Rosling A."/>
        </authorList>
    </citation>
    <scope>NUCLEOTIDE SEQUENCE [LARGE SCALE GENOMIC DNA]</scope>
    <source>
        <strain evidence="2 3">120-4 pot B 10/14</strain>
    </source>
</reference>
<dbReference type="EMBL" id="CAJVQB010006575">
    <property type="protein sequence ID" value="CAG8687601.1"/>
    <property type="molecule type" value="Genomic_DNA"/>
</dbReference>
<dbReference type="Proteomes" id="UP000789901">
    <property type="component" value="Unassembled WGS sequence"/>
</dbReference>
<feature type="region of interest" description="Disordered" evidence="1">
    <location>
        <begin position="125"/>
        <end position="155"/>
    </location>
</feature>
<gene>
    <name evidence="2" type="ORF">GMARGA_LOCUS11298</name>
</gene>
<evidence type="ECO:0000313" key="3">
    <source>
        <dbReference type="Proteomes" id="UP000789901"/>
    </source>
</evidence>
<evidence type="ECO:0000256" key="1">
    <source>
        <dbReference type="SAM" id="MobiDB-lite"/>
    </source>
</evidence>
<keyword evidence="3" id="KW-1185">Reference proteome</keyword>
<proteinExistence type="predicted"/>
<comment type="caution">
    <text evidence="2">The sequence shown here is derived from an EMBL/GenBank/DDBJ whole genome shotgun (WGS) entry which is preliminary data.</text>
</comment>
<sequence length="276" mass="32437">MTDRVLNYYCLQAHQLQAQHNTNPEQGILYNTNTENDLIQINQNIDEQVKKITTDATHTITEQRRAVLEDKSIYFNFETTESSFLKKEDDMISTTSNTHWHKMNMDEISNATIEDTKIIQLSSNKQNSNTCKHGIDIKEPEGINMGKRKPQLPKDKDTLLENIKTTKDALQIPITKYRWGYLLTQKTIPKQYTMNNHNPIKQNNTTLMINSILKRHTDHGDLPNIKKEDAVITDPAEIKTKVANHFKRWIERKEPNRTFWPEWEVEYHLKNYIQDT</sequence>
<evidence type="ECO:0000313" key="2">
    <source>
        <dbReference type="EMBL" id="CAG8687601.1"/>
    </source>
</evidence>
<protein>
    <submittedName>
        <fullName evidence="2">36406_t:CDS:1</fullName>
    </submittedName>
</protein>